<dbReference type="InterPro" id="IPR037124">
    <property type="entry name" value="Chaperonin_GroES_sf"/>
</dbReference>
<reference evidence="2" key="1">
    <citation type="submission" date="2016-03" db="EMBL/GenBank/DDBJ databases">
        <title>Novel chaperonins are prevalent in the virioplankton and link to viral biology and ecology.</title>
        <authorList>
            <person name="Marine R.L."/>
            <person name="Nasko D.J."/>
            <person name="Polson S.W."/>
            <person name="Wommack K.E."/>
        </authorList>
    </citation>
    <scope>NUCLEOTIDE SEQUENCE</scope>
</reference>
<dbReference type="CDD" id="cd00320">
    <property type="entry name" value="cpn10"/>
    <property type="match status" value="1"/>
</dbReference>
<dbReference type="GO" id="GO:0044183">
    <property type="term" value="F:protein folding chaperone"/>
    <property type="evidence" value="ECO:0007669"/>
    <property type="project" value="InterPro"/>
</dbReference>
<dbReference type="Pfam" id="PF00166">
    <property type="entry name" value="Cpn10"/>
    <property type="match status" value="1"/>
</dbReference>
<protein>
    <submittedName>
        <fullName evidence="2">Co-chaperonin GroES</fullName>
    </submittedName>
</protein>
<dbReference type="GO" id="GO:0005524">
    <property type="term" value="F:ATP binding"/>
    <property type="evidence" value="ECO:0007669"/>
    <property type="project" value="InterPro"/>
</dbReference>
<accession>A0A221S3V3</accession>
<name>A0A221S3V3_9VIRU</name>
<sequence length="101" mass="11124">MIKITPLEDIVIVKIIEPEENKIGSIIINNKDVEPSTLAEVLIPNSFSYARNGELKQVTLRAGDLVRIPTGNIGTGVPEAPVGEKWLAIPEDCIYYTVKHI</sequence>
<dbReference type="EMBL" id="KU970889">
    <property type="protein sequence ID" value="ASN63483.1"/>
    <property type="molecule type" value="Genomic_DNA"/>
</dbReference>
<dbReference type="InterPro" id="IPR011032">
    <property type="entry name" value="GroES-like_sf"/>
</dbReference>
<organism evidence="2">
    <name type="scientific">uncultured virus</name>
    <dbReference type="NCBI Taxonomy" id="340016"/>
    <lineage>
        <taxon>Viruses</taxon>
        <taxon>environmental samples</taxon>
    </lineage>
</organism>
<evidence type="ECO:0000256" key="1">
    <source>
        <dbReference type="ARBA" id="ARBA00023186"/>
    </source>
</evidence>
<dbReference type="InterPro" id="IPR020818">
    <property type="entry name" value="Chaperonin_GroES"/>
</dbReference>
<evidence type="ECO:0000313" key="2">
    <source>
        <dbReference type="EMBL" id="ASN63483.1"/>
    </source>
</evidence>
<dbReference type="Gene3D" id="2.30.33.40">
    <property type="entry name" value="GroES chaperonin"/>
    <property type="match status" value="1"/>
</dbReference>
<dbReference type="SUPFAM" id="SSF50129">
    <property type="entry name" value="GroES-like"/>
    <property type="match status" value="1"/>
</dbReference>
<gene>
    <name evidence="2" type="primary">groES</name>
</gene>
<keyword evidence="1" id="KW-0143">Chaperone</keyword>
<proteinExistence type="predicted"/>